<evidence type="ECO:0000313" key="1">
    <source>
        <dbReference type="EMBL" id="CAA7403611.1"/>
    </source>
</evidence>
<evidence type="ECO:0000313" key="2">
    <source>
        <dbReference type="Proteomes" id="UP000663760"/>
    </source>
</evidence>
<name>A0A7I8L0U6_SPIIN</name>
<dbReference type="Proteomes" id="UP000663760">
    <property type="component" value="Chromosome 10"/>
</dbReference>
<proteinExistence type="predicted"/>
<protein>
    <submittedName>
        <fullName evidence="1">Uncharacterized protein</fullName>
    </submittedName>
</protein>
<organism evidence="1 2">
    <name type="scientific">Spirodela intermedia</name>
    <name type="common">Intermediate duckweed</name>
    <dbReference type="NCBI Taxonomy" id="51605"/>
    <lineage>
        <taxon>Eukaryota</taxon>
        <taxon>Viridiplantae</taxon>
        <taxon>Streptophyta</taxon>
        <taxon>Embryophyta</taxon>
        <taxon>Tracheophyta</taxon>
        <taxon>Spermatophyta</taxon>
        <taxon>Magnoliopsida</taxon>
        <taxon>Liliopsida</taxon>
        <taxon>Araceae</taxon>
        <taxon>Lemnoideae</taxon>
        <taxon>Spirodela</taxon>
    </lineage>
</organism>
<reference evidence="1" key="1">
    <citation type="submission" date="2020-02" db="EMBL/GenBank/DDBJ databases">
        <authorList>
            <person name="Scholz U."/>
            <person name="Mascher M."/>
            <person name="Fiebig A."/>
        </authorList>
    </citation>
    <scope>NUCLEOTIDE SEQUENCE</scope>
</reference>
<dbReference type="AlphaFoldDB" id="A0A7I8L0U6"/>
<keyword evidence="2" id="KW-1185">Reference proteome</keyword>
<dbReference type="OrthoDB" id="695716at2759"/>
<gene>
    <name evidence="1" type="ORF">SI8410_10014289</name>
</gene>
<dbReference type="EMBL" id="LR746273">
    <property type="protein sequence ID" value="CAA7403611.1"/>
    <property type="molecule type" value="Genomic_DNA"/>
</dbReference>
<sequence length="111" mass="12002">MPRMLALMAVQRHTAASRSTSPLMREQQGYLGGFPIFTFSRWSKSAQTPSFRPHGGLMGGGLTGGVGHGSYVAEAIERKRRFMASRRAVTEQALGAMASGTEREGERASEV</sequence>
<accession>A0A7I8L0U6</accession>